<reference evidence="2" key="2">
    <citation type="submission" date="2023-07" db="EMBL/GenBank/DDBJ databases">
        <authorList>
            <person name="Shen H."/>
        </authorList>
    </citation>
    <scope>NUCLEOTIDE SEQUENCE</scope>
    <source>
        <strain evidence="2">TNR-22</strain>
    </source>
</reference>
<accession>A0ABT8YIV0</accession>
<dbReference type="PROSITE" id="PS50995">
    <property type="entry name" value="HTH_MARR_2"/>
    <property type="match status" value="1"/>
</dbReference>
<dbReference type="Proteomes" id="UP001174932">
    <property type="component" value="Unassembled WGS sequence"/>
</dbReference>
<dbReference type="SUPFAM" id="SSF46785">
    <property type="entry name" value="Winged helix' DNA-binding domain"/>
    <property type="match status" value="1"/>
</dbReference>
<organism evidence="2 3">
    <name type="scientific">Rhizobium alvei</name>
    <dbReference type="NCBI Taxonomy" id="1132659"/>
    <lineage>
        <taxon>Bacteria</taxon>
        <taxon>Pseudomonadati</taxon>
        <taxon>Pseudomonadota</taxon>
        <taxon>Alphaproteobacteria</taxon>
        <taxon>Hyphomicrobiales</taxon>
        <taxon>Rhizobiaceae</taxon>
        <taxon>Rhizobium/Agrobacterium group</taxon>
        <taxon>Rhizobium</taxon>
    </lineage>
</organism>
<dbReference type="PANTHER" id="PTHR33164">
    <property type="entry name" value="TRANSCRIPTIONAL REGULATOR, MARR FAMILY"/>
    <property type="match status" value="1"/>
</dbReference>
<evidence type="ECO:0000259" key="1">
    <source>
        <dbReference type="PROSITE" id="PS50995"/>
    </source>
</evidence>
<sequence length="172" mass="19474">MTMENAANQNERNPDIDRIGTAMARMRLMIGRRYIGRVAIARLGAGMELSDLDVLSLVNRLGRDREITIGTVAENMRVDHSRASRVVADLVKRGMLKREVSQEDARRTIVALTAEGRSYVDRVQDIKQDVLSTALADWPAEDIAEFARLYNRFMLSMEQQANAFEEEQSRSS</sequence>
<evidence type="ECO:0000313" key="3">
    <source>
        <dbReference type="Proteomes" id="UP001174932"/>
    </source>
</evidence>
<dbReference type="Gene3D" id="1.10.10.10">
    <property type="entry name" value="Winged helix-like DNA-binding domain superfamily/Winged helix DNA-binding domain"/>
    <property type="match status" value="1"/>
</dbReference>
<dbReference type="Pfam" id="PF12802">
    <property type="entry name" value="MarR_2"/>
    <property type="match status" value="1"/>
</dbReference>
<keyword evidence="3" id="KW-1185">Reference proteome</keyword>
<dbReference type="InterPro" id="IPR036388">
    <property type="entry name" value="WH-like_DNA-bd_sf"/>
</dbReference>
<gene>
    <name evidence="2" type="ORF">Q4481_06335</name>
</gene>
<dbReference type="InterPro" id="IPR000835">
    <property type="entry name" value="HTH_MarR-typ"/>
</dbReference>
<dbReference type="RefSeq" id="WP_304375469.1">
    <property type="nucleotide sequence ID" value="NZ_JAUOZU010000005.1"/>
</dbReference>
<comment type="caution">
    <text evidence="2">The sequence shown here is derived from an EMBL/GenBank/DDBJ whole genome shotgun (WGS) entry which is preliminary data.</text>
</comment>
<proteinExistence type="predicted"/>
<evidence type="ECO:0000313" key="2">
    <source>
        <dbReference type="EMBL" id="MDO6963566.1"/>
    </source>
</evidence>
<reference evidence="2" key="1">
    <citation type="journal article" date="2015" name="Int. J. Syst. Evol. Microbiol.">
        <title>Rhizobium alvei sp. nov., isolated from a freshwater river.</title>
        <authorList>
            <person name="Sheu S.Y."/>
            <person name="Huang H.W."/>
            <person name="Young C.C."/>
            <person name="Chen W.M."/>
        </authorList>
    </citation>
    <scope>NUCLEOTIDE SEQUENCE</scope>
    <source>
        <strain evidence="2">TNR-22</strain>
    </source>
</reference>
<dbReference type="InterPro" id="IPR039422">
    <property type="entry name" value="MarR/SlyA-like"/>
</dbReference>
<protein>
    <submittedName>
        <fullName evidence="2">MarR family transcriptional regulator</fullName>
    </submittedName>
</protein>
<dbReference type="EMBL" id="JAUOZU010000005">
    <property type="protein sequence ID" value="MDO6963566.1"/>
    <property type="molecule type" value="Genomic_DNA"/>
</dbReference>
<feature type="domain" description="HTH marR-type" evidence="1">
    <location>
        <begin position="16"/>
        <end position="155"/>
    </location>
</feature>
<dbReference type="SMART" id="SM00347">
    <property type="entry name" value="HTH_MARR"/>
    <property type="match status" value="1"/>
</dbReference>
<dbReference type="PANTHER" id="PTHR33164:SF57">
    <property type="entry name" value="MARR-FAMILY TRANSCRIPTIONAL REGULATOR"/>
    <property type="match status" value="1"/>
</dbReference>
<dbReference type="InterPro" id="IPR036390">
    <property type="entry name" value="WH_DNA-bd_sf"/>
</dbReference>
<name>A0ABT8YIV0_9HYPH</name>